<dbReference type="PANTHER" id="PTHR43618:SF4">
    <property type="entry name" value="SHORT CHAIN DEHYDROGENASE_REDUCTASE FAMILY (AFU_ORTHOLOGUE AFUA_7G04540)"/>
    <property type="match status" value="1"/>
</dbReference>
<comment type="caution">
    <text evidence="6">The sequence shown here is derived from an EMBL/GenBank/DDBJ whole genome shotgun (WGS) entry which is preliminary data.</text>
</comment>
<dbReference type="InterPro" id="IPR052178">
    <property type="entry name" value="Sec_Metab_Biosynth_SDR"/>
</dbReference>
<keyword evidence="7" id="KW-1185">Reference proteome</keyword>
<evidence type="ECO:0000256" key="1">
    <source>
        <dbReference type="ARBA" id="ARBA00006484"/>
    </source>
</evidence>
<comment type="similarity">
    <text evidence="1 4">Belongs to the short-chain dehydrogenases/reductases (SDR) family.</text>
</comment>
<evidence type="ECO:0000256" key="3">
    <source>
        <dbReference type="ARBA" id="ARBA00023002"/>
    </source>
</evidence>
<dbReference type="Pfam" id="PF00106">
    <property type="entry name" value="adh_short"/>
    <property type="match status" value="1"/>
</dbReference>
<name>A0AAD9S822_PHOAM</name>
<keyword evidence="3" id="KW-0560">Oxidoreductase</keyword>
<dbReference type="PANTHER" id="PTHR43618">
    <property type="entry name" value="7-ALPHA-HYDROXYSTEROID DEHYDROGENASE"/>
    <property type="match status" value="1"/>
</dbReference>
<dbReference type="CDD" id="cd05233">
    <property type="entry name" value="SDR_c"/>
    <property type="match status" value="1"/>
</dbReference>
<feature type="compositionally biased region" description="Polar residues" evidence="5">
    <location>
        <begin position="1"/>
        <end position="10"/>
    </location>
</feature>
<dbReference type="EMBL" id="JAUJFL010000006">
    <property type="protein sequence ID" value="KAK2601328.1"/>
    <property type="molecule type" value="Genomic_DNA"/>
</dbReference>
<dbReference type="SUPFAM" id="SSF51735">
    <property type="entry name" value="NAD(P)-binding Rossmann-fold domains"/>
    <property type="match status" value="1"/>
</dbReference>
<dbReference type="Gene3D" id="3.40.50.720">
    <property type="entry name" value="NAD(P)-binding Rossmann-like Domain"/>
    <property type="match status" value="1"/>
</dbReference>
<dbReference type="GO" id="GO:0016491">
    <property type="term" value="F:oxidoreductase activity"/>
    <property type="evidence" value="ECO:0007669"/>
    <property type="project" value="UniProtKB-KW"/>
</dbReference>
<evidence type="ECO:0008006" key="8">
    <source>
        <dbReference type="Google" id="ProtNLM"/>
    </source>
</evidence>
<dbReference type="InterPro" id="IPR020904">
    <property type="entry name" value="Sc_DH/Rdtase_CS"/>
</dbReference>
<accession>A0AAD9S822</accession>
<evidence type="ECO:0000256" key="4">
    <source>
        <dbReference type="RuleBase" id="RU000363"/>
    </source>
</evidence>
<dbReference type="InterPro" id="IPR036291">
    <property type="entry name" value="NAD(P)-bd_dom_sf"/>
</dbReference>
<dbReference type="PROSITE" id="PS00061">
    <property type="entry name" value="ADH_SHORT"/>
    <property type="match status" value="1"/>
</dbReference>
<sequence length="379" mass="40625">MIASTTSSTARLPLRQARPFITGPPQTSQRFLTSASVIASLAKQPHTSSTKPLHTISQFSPLLHPLRATRLIPTTQTSTMATKSVAAASHGDLNRTSLFNLKGRVALVTGGGSGIGLMITQTLAVNGAKVYITGRTAEKLDTVVETYGKDIEGEIIPLKGFDVTSKEHITKLVKEVESREKCLCILVNNAGISSNTVTTETETATEMKKNLFDAEGVDFQDWTNAYSTNVASVYFTSAAFLPLLQNSSDLHEGWSGTILNITSISGMIQKAQHHFSYNASKGAAIHLTRMLASEVAANGHKVRINSLAPGVFPSEMTAGESDEYQKSHIPKSKYDGKFAANRPGRDVDMAQAVLFAVTNQYLNGQNFAVDGGYTLAAGL</sequence>
<dbReference type="PRINTS" id="PR00081">
    <property type="entry name" value="GDHRDH"/>
</dbReference>
<evidence type="ECO:0000313" key="7">
    <source>
        <dbReference type="Proteomes" id="UP001265746"/>
    </source>
</evidence>
<dbReference type="AlphaFoldDB" id="A0AAD9S822"/>
<feature type="region of interest" description="Disordered" evidence="5">
    <location>
        <begin position="1"/>
        <end position="26"/>
    </location>
</feature>
<gene>
    <name evidence="6" type="ORF">N8I77_010783</name>
</gene>
<protein>
    <recommendedName>
        <fullName evidence="8">Rhamnolipids biosynthesis 3-oxoacyl-[acyl-carrier-protein] reductase</fullName>
    </recommendedName>
</protein>
<reference evidence="6" key="1">
    <citation type="submission" date="2023-06" db="EMBL/GenBank/DDBJ databases">
        <authorList>
            <person name="Noh H."/>
        </authorList>
    </citation>
    <scope>NUCLEOTIDE SEQUENCE</scope>
    <source>
        <strain evidence="6">DUCC20226</strain>
    </source>
</reference>
<dbReference type="PRINTS" id="PR00080">
    <property type="entry name" value="SDRFAMILY"/>
</dbReference>
<organism evidence="6 7">
    <name type="scientific">Phomopsis amygdali</name>
    <name type="common">Fusicoccum amygdali</name>
    <dbReference type="NCBI Taxonomy" id="1214568"/>
    <lineage>
        <taxon>Eukaryota</taxon>
        <taxon>Fungi</taxon>
        <taxon>Dikarya</taxon>
        <taxon>Ascomycota</taxon>
        <taxon>Pezizomycotina</taxon>
        <taxon>Sordariomycetes</taxon>
        <taxon>Sordariomycetidae</taxon>
        <taxon>Diaporthales</taxon>
        <taxon>Diaporthaceae</taxon>
        <taxon>Diaporthe</taxon>
    </lineage>
</organism>
<proteinExistence type="inferred from homology"/>
<evidence type="ECO:0000256" key="5">
    <source>
        <dbReference type="SAM" id="MobiDB-lite"/>
    </source>
</evidence>
<dbReference type="InterPro" id="IPR002347">
    <property type="entry name" value="SDR_fam"/>
</dbReference>
<dbReference type="Proteomes" id="UP001265746">
    <property type="component" value="Unassembled WGS sequence"/>
</dbReference>
<evidence type="ECO:0000313" key="6">
    <source>
        <dbReference type="EMBL" id="KAK2601328.1"/>
    </source>
</evidence>
<evidence type="ECO:0000256" key="2">
    <source>
        <dbReference type="ARBA" id="ARBA00022857"/>
    </source>
</evidence>
<keyword evidence="2" id="KW-0521">NADP</keyword>